<comment type="caution">
    <text evidence="1">The sequence shown here is derived from an EMBL/GenBank/DDBJ whole genome shotgun (WGS) entry which is preliminary data.</text>
</comment>
<sequence>MKRSVLFVLLILASTSLAFASSYIGGSISGMNDTYSNNNYKVVFNQVAVSLDGASYGSSSGRFGIAYQFGFGSSTPTFETSILSLEGDPTSVLTGSLMGTIKHALNRELSLETALGYGYTQSSYEDSSSESTSRISKIEAKIGALYELNNELVLLGGVRFSIPFSVTRTTRSGSSTTTETVSLESGSGFGTYFGLAFQY</sequence>
<dbReference type="AlphaFoldDB" id="A0A644ZN36"/>
<reference evidence="1" key="1">
    <citation type="submission" date="2019-08" db="EMBL/GenBank/DDBJ databases">
        <authorList>
            <person name="Kucharzyk K."/>
            <person name="Murdoch R.W."/>
            <person name="Higgins S."/>
            <person name="Loffler F."/>
        </authorList>
    </citation>
    <scope>NUCLEOTIDE SEQUENCE</scope>
</reference>
<accession>A0A644ZN36</accession>
<gene>
    <name evidence="1" type="ORF">SDC9_88437</name>
</gene>
<name>A0A644ZN36_9ZZZZ</name>
<proteinExistence type="predicted"/>
<organism evidence="1">
    <name type="scientific">bioreactor metagenome</name>
    <dbReference type="NCBI Taxonomy" id="1076179"/>
    <lineage>
        <taxon>unclassified sequences</taxon>
        <taxon>metagenomes</taxon>
        <taxon>ecological metagenomes</taxon>
    </lineage>
</organism>
<evidence type="ECO:0008006" key="2">
    <source>
        <dbReference type="Google" id="ProtNLM"/>
    </source>
</evidence>
<evidence type="ECO:0000313" key="1">
    <source>
        <dbReference type="EMBL" id="MPM41778.1"/>
    </source>
</evidence>
<dbReference type="EMBL" id="VSSQ01009487">
    <property type="protein sequence ID" value="MPM41778.1"/>
    <property type="molecule type" value="Genomic_DNA"/>
</dbReference>
<protein>
    <recommendedName>
        <fullName evidence="2">Outer membrane protein beta-barrel domain-containing protein</fullName>
    </recommendedName>
</protein>